<dbReference type="RefSeq" id="XP_022344153.1">
    <property type="nucleotide sequence ID" value="XM_022488445.1"/>
</dbReference>
<organism evidence="4 5">
    <name type="scientific">Crassostrea virginica</name>
    <name type="common">Eastern oyster</name>
    <dbReference type="NCBI Taxonomy" id="6565"/>
    <lineage>
        <taxon>Eukaryota</taxon>
        <taxon>Metazoa</taxon>
        <taxon>Spiralia</taxon>
        <taxon>Lophotrochozoa</taxon>
        <taxon>Mollusca</taxon>
        <taxon>Bivalvia</taxon>
        <taxon>Autobranchia</taxon>
        <taxon>Pteriomorphia</taxon>
        <taxon>Ostreida</taxon>
        <taxon>Ostreoidea</taxon>
        <taxon>Ostreidae</taxon>
        <taxon>Crassostrea</taxon>
    </lineage>
</organism>
<dbReference type="GO" id="GO:0005044">
    <property type="term" value="F:scavenger receptor activity"/>
    <property type="evidence" value="ECO:0007669"/>
    <property type="project" value="InterPro"/>
</dbReference>
<evidence type="ECO:0000256" key="3">
    <source>
        <dbReference type="SAM" id="Phobius"/>
    </source>
</evidence>
<evidence type="ECO:0000256" key="1">
    <source>
        <dbReference type="ARBA" id="ARBA00022536"/>
    </source>
</evidence>
<dbReference type="PANTHER" id="PTHR24043">
    <property type="entry name" value="SCAVENGER RECEPTOR CLASS F"/>
    <property type="match status" value="1"/>
</dbReference>
<feature type="compositionally biased region" description="Basic residues" evidence="2">
    <location>
        <begin position="296"/>
        <end position="311"/>
    </location>
</feature>
<dbReference type="AlphaFoldDB" id="A0A8B8EX28"/>
<dbReference type="InterPro" id="IPR042635">
    <property type="entry name" value="MEGF10/SREC1/2-like"/>
</dbReference>
<reference evidence="5" key="1">
    <citation type="submission" date="2025-08" db="UniProtKB">
        <authorList>
            <consortium name="RefSeq"/>
        </authorList>
    </citation>
    <scope>IDENTIFICATION</scope>
    <source>
        <tissue evidence="5">Whole sample</tissue>
    </source>
</reference>
<accession>A0A8B8EX28</accession>
<dbReference type="GeneID" id="111137135"/>
<sequence>MDLFVSMVFPTTLLISETPVNLIEPQCYDIHNVQKRCCVHYRTIAGKCQECIGSFGFECSKSCPEGYYGKQCSEKCQCKLCNSYSGECVNVTTEALNSPGDDSKHSAFPLISILLGLCASIGALATLVMLLYVRERKKKTTRDTIQTAATNMEENRSGMCEFEDYDNIRESHMDFTVEKQLGDRISYAKTETIPNAYNKLSFSSRKSHAMAYKSDNLYNISGNTTSLTADKSSGDYVTFATNHKSPISSDSVLTQNGKTNQKFENFDEYYANIYIGGSKDMSTVDDVYAAEESAHVHKPPKGKQRAKKPKTAPKPLNIKNTTGCSDGRPYSLANLE</sequence>
<dbReference type="OrthoDB" id="18487at2759"/>
<evidence type="ECO:0000313" key="5">
    <source>
        <dbReference type="RefSeq" id="XP_022344153.1"/>
    </source>
</evidence>
<dbReference type="KEGG" id="cvn:111137135"/>
<dbReference type="PANTHER" id="PTHR24043:SF8">
    <property type="entry name" value="EGF-LIKE DOMAIN-CONTAINING PROTEIN"/>
    <property type="match status" value="1"/>
</dbReference>
<feature type="transmembrane region" description="Helical" evidence="3">
    <location>
        <begin position="107"/>
        <end position="133"/>
    </location>
</feature>
<proteinExistence type="predicted"/>
<name>A0A8B8EX28_CRAVI</name>
<keyword evidence="3" id="KW-0472">Membrane</keyword>
<feature type="region of interest" description="Disordered" evidence="2">
    <location>
        <begin position="293"/>
        <end position="336"/>
    </location>
</feature>
<keyword evidence="4" id="KW-1185">Reference proteome</keyword>
<dbReference type="Gene3D" id="2.170.300.10">
    <property type="entry name" value="Tie2 ligand-binding domain superfamily"/>
    <property type="match status" value="1"/>
</dbReference>
<keyword evidence="1" id="KW-0245">EGF-like domain</keyword>
<gene>
    <name evidence="5" type="primary">LOC111137135</name>
</gene>
<keyword evidence="3" id="KW-0812">Transmembrane</keyword>
<evidence type="ECO:0000256" key="2">
    <source>
        <dbReference type="SAM" id="MobiDB-lite"/>
    </source>
</evidence>
<dbReference type="Proteomes" id="UP000694844">
    <property type="component" value="Chromosome 5"/>
</dbReference>
<protein>
    <submittedName>
        <fullName evidence="5">Uncharacterized protein LOC111137135</fullName>
    </submittedName>
</protein>
<evidence type="ECO:0000313" key="4">
    <source>
        <dbReference type="Proteomes" id="UP000694844"/>
    </source>
</evidence>
<keyword evidence="3" id="KW-1133">Transmembrane helix</keyword>